<evidence type="ECO:0000256" key="2">
    <source>
        <dbReference type="ARBA" id="ARBA00004180"/>
    </source>
</evidence>
<evidence type="ECO:0000256" key="3">
    <source>
        <dbReference type="ARBA" id="ARBA00004277"/>
    </source>
</evidence>
<keyword evidence="5" id="KW-0472">Membrane</keyword>
<dbReference type="EMBL" id="JBJUIK010000007">
    <property type="protein sequence ID" value="KAL3522243.1"/>
    <property type="molecule type" value="Genomic_DNA"/>
</dbReference>
<comment type="similarity">
    <text evidence="4">Belongs to the clathrin light chain family.</text>
</comment>
<evidence type="ECO:0000256" key="5">
    <source>
        <dbReference type="ARBA" id="ARBA00023136"/>
    </source>
</evidence>
<name>A0ABD2ZXD7_9GENT</name>
<dbReference type="AlphaFoldDB" id="A0ABD2ZXD7"/>
<accession>A0ABD2ZXD7</accession>
<evidence type="ECO:0000256" key="4">
    <source>
        <dbReference type="ARBA" id="ARBA00005263"/>
    </source>
</evidence>
<dbReference type="InterPro" id="IPR000996">
    <property type="entry name" value="Clathrin_L-chain"/>
</dbReference>
<evidence type="ECO:0000313" key="9">
    <source>
        <dbReference type="Proteomes" id="UP001630127"/>
    </source>
</evidence>
<reference evidence="8 9" key="1">
    <citation type="submission" date="2024-11" db="EMBL/GenBank/DDBJ databases">
        <title>A near-complete genome assembly of Cinchona calisaya.</title>
        <authorList>
            <person name="Lian D.C."/>
            <person name="Zhao X.W."/>
            <person name="Wei L."/>
        </authorList>
    </citation>
    <scope>NUCLEOTIDE SEQUENCE [LARGE SCALE GENOMIC DNA]</scope>
    <source>
        <tissue evidence="8">Nenye</tissue>
    </source>
</reference>
<dbReference type="PANTHER" id="PTHR10639:SF7">
    <property type="entry name" value="CLATHRIN LIGHT CHAIN"/>
    <property type="match status" value="1"/>
</dbReference>
<keyword evidence="9" id="KW-1185">Reference proteome</keyword>
<evidence type="ECO:0000256" key="6">
    <source>
        <dbReference type="ARBA" id="ARBA00023176"/>
    </source>
</evidence>
<evidence type="ECO:0000313" key="8">
    <source>
        <dbReference type="EMBL" id="KAL3522243.1"/>
    </source>
</evidence>
<comment type="function">
    <text evidence="1">Clathrin is the major protein of the polyhedral coat of coated pits and vesicles.</text>
</comment>
<evidence type="ECO:0000256" key="7">
    <source>
        <dbReference type="ARBA" id="ARBA00023329"/>
    </source>
</evidence>
<organism evidence="8 9">
    <name type="scientific">Cinchona calisaya</name>
    <dbReference type="NCBI Taxonomy" id="153742"/>
    <lineage>
        <taxon>Eukaryota</taxon>
        <taxon>Viridiplantae</taxon>
        <taxon>Streptophyta</taxon>
        <taxon>Embryophyta</taxon>
        <taxon>Tracheophyta</taxon>
        <taxon>Spermatophyta</taxon>
        <taxon>Magnoliopsida</taxon>
        <taxon>eudicotyledons</taxon>
        <taxon>Gunneridae</taxon>
        <taxon>Pentapetalae</taxon>
        <taxon>asterids</taxon>
        <taxon>lamiids</taxon>
        <taxon>Gentianales</taxon>
        <taxon>Rubiaceae</taxon>
        <taxon>Cinchonoideae</taxon>
        <taxon>Cinchoneae</taxon>
        <taxon>Cinchona</taxon>
    </lineage>
</organism>
<keyword evidence="6" id="KW-0168">Coated pit</keyword>
<comment type="subcellular location">
    <subcellularLocation>
        <location evidence="2">Cytoplasmic vesicle membrane</location>
        <topology evidence="2">Peripheral membrane protein</topology>
        <orientation evidence="2">Cytoplasmic side</orientation>
    </subcellularLocation>
    <subcellularLocation>
        <location evidence="3">Membrane</location>
        <location evidence="3">Coated pit</location>
        <topology evidence="3">Peripheral membrane protein</topology>
        <orientation evidence="3">Cytoplasmic side</orientation>
    </subcellularLocation>
</comment>
<dbReference type="GO" id="GO:0005905">
    <property type="term" value="C:clathrin-coated pit"/>
    <property type="evidence" value="ECO:0007669"/>
    <property type="project" value="UniProtKB-KW"/>
</dbReference>
<protein>
    <submittedName>
        <fullName evidence="8">Uncharacterized protein</fullName>
    </submittedName>
</protein>
<gene>
    <name evidence="8" type="ORF">ACH5RR_015077</name>
</gene>
<dbReference type="Proteomes" id="UP001630127">
    <property type="component" value="Unassembled WGS sequence"/>
</dbReference>
<dbReference type="PANTHER" id="PTHR10639">
    <property type="entry name" value="CLATHRIN LIGHT CHAIN"/>
    <property type="match status" value="1"/>
</dbReference>
<proteinExistence type="inferred from homology"/>
<sequence>MAFSDTFSIDGEDPVTTRASYEGEEVKVNSPDPFGFEADQATPFGRASAIPVPIPILNGNRNPYFVEEDSKGIFSSGGPVLLPPNEMQEEGFVLRECLNAIRLEKKEKQEKETRNQIIQ</sequence>
<keyword evidence="7" id="KW-0968">Cytoplasmic vesicle</keyword>
<evidence type="ECO:0000256" key="1">
    <source>
        <dbReference type="ARBA" id="ARBA00003913"/>
    </source>
</evidence>
<comment type="caution">
    <text evidence="8">The sequence shown here is derived from an EMBL/GenBank/DDBJ whole genome shotgun (WGS) entry which is preliminary data.</text>
</comment>
<dbReference type="GO" id="GO:0030659">
    <property type="term" value="C:cytoplasmic vesicle membrane"/>
    <property type="evidence" value="ECO:0007669"/>
    <property type="project" value="UniProtKB-SubCell"/>
</dbReference>